<dbReference type="Gene3D" id="1.20.120.450">
    <property type="entry name" value="dinb family like domain"/>
    <property type="match status" value="1"/>
</dbReference>
<dbReference type="NCBIfam" id="TIGR03086">
    <property type="entry name" value="TIGR03086 family metal-binding protein"/>
    <property type="match status" value="1"/>
</dbReference>
<protein>
    <submittedName>
        <fullName evidence="2">TIGR03086 family metal-binding protein</fullName>
    </submittedName>
</protein>
<feature type="domain" description="Mycothiol-dependent maleylpyruvate isomerase metal-binding" evidence="1">
    <location>
        <begin position="5"/>
        <end position="55"/>
    </location>
</feature>
<proteinExistence type="predicted"/>
<dbReference type="InterPro" id="IPR017517">
    <property type="entry name" value="Maleyloyr_isom"/>
</dbReference>
<evidence type="ECO:0000313" key="2">
    <source>
        <dbReference type="EMBL" id="MEB8337837.1"/>
    </source>
</evidence>
<accession>A0ABU6F1G9</accession>
<keyword evidence="3" id="KW-1185">Reference proteome</keyword>
<dbReference type="InterPro" id="IPR017520">
    <property type="entry name" value="CHP03086"/>
</dbReference>
<dbReference type="Pfam" id="PF11716">
    <property type="entry name" value="MDMPI_N"/>
    <property type="match status" value="1"/>
</dbReference>
<dbReference type="NCBIfam" id="TIGR03083">
    <property type="entry name" value="maleylpyruvate isomerase family mycothiol-dependent enzyme"/>
    <property type="match status" value="1"/>
</dbReference>
<dbReference type="EMBL" id="JAOZYC010000075">
    <property type="protein sequence ID" value="MEB8337837.1"/>
    <property type="molecule type" value="Genomic_DNA"/>
</dbReference>
<dbReference type="Proteomes" id="UP001354931">
    <property type="component" value="Unassembled WGS sequence"/>
</dbReference>
<evidence type="ECO:0000259" key="1">
    <source>
        <dbReference type="Pfam" id="PF11716"/>
    </source>
</evidence>
<dbReference type="RefSeq" id="WP_326015507.1">
    <property type="nucleotide sequence ID" value="NZ_JAOZYC010000075.1"/>
</dbReference>
<evidence type="ECO:0000313" key="3">
    <source>
        <dbReference type="Proteomes" id="UP001354931"/>
    </source>
</evidence>
<organism evidence="2 3">
    <name type="scientific">Streptomyces endophyticus</name>
    <dbReference type="NCBI Taxonomy" id="714166"/>
    <lineage>
        <taxon>Bacteria</taxon>
        <taxon>Bacillati</taxon>
        <taxon>Actinomycetota</taxon>
        <taxon>Actinomycetes</taxon>
        <taxon>Kitasatosporales</taxon>
        <taxon>Streptomycetaceae</taxon>
        <taxon>Streptomyces</taxon>
    </lineage>
</organism>
<comment type="caution">
    <text evidence="2">The sequence shown here is derived from an EMBL/GenBank/DDBJ whole genome shotgun (WGS) entry which is preliminary data.</text>
</comment>
<reference evidence="2 3" key="1">
    <citation type="submission" date="2022-10" db="EMBL/GenBank/DDBJ databases">
        <authorList>
            <person name="Xie J."/>
            <person name="Shen N."/>
        </authorList>
    </citation>
    <scope>NUCLEOTIDE SEQUENCE [LARGE SCALE GENOMIC DNA]</scope>
    <source>
        <strain evidence="2 3">YIM65594</strain>
    </source>
</reference>
<gene>
    <name evidence="2" type="ORF">OKJ99_09990</name>
</gene>
<dbReference type="InterPro" id="IPR034660">
    <property type="entry name" value="DinB/YfiT-like"/>
</dbReference>
<sequence length="176" mass="19038">MIDLKPACGRMTDVLAGVSDEQLSRPTPCSEYSVRELIAHVDDAARAFTGFARKEAPLSSEAGDWRVSTVKSVRALGDAWDDPEAWRGETDGPGFTLPNDTWGKVALTEMVVHGWDLAKATGQPFDLPEETLLACHDHVSGFVTAAPLPELWGPPVETPADAPLMDRIVGFTGRRP</sequence>
<dbReference type="InterPro" id="IPR024344">
    <property type="entry name" value="MDMPI_metal-binding"/>
</dbReference>
<dbReference type="SUPFAM" id="SSF109854">
    <property type="entry name" value="DinB/YfiT-like putative metalloenzymes"/>
    <property type="match status" value="1"/>
</dbReference>
<name>A0ABU6F1G9_9ACTN</name>